<dbReference type="InterPro" id="IPR000916">
    <property type="entry name" value="Bet_v_I/MLP"/>
</dbReference>
<comment type="caution">
    <text evidence="2">The sequence shown here is derived from an EMBL/GenBank/DDBJ whole genome shotgun (WGS) entry which is preliminary data.</text>
</comment>
<keyword evidence="3" id="KW-1185">Reference proteome</keyword>
<evidence type="ECO:0000259" key="1">
    <source>
        <dbReference type="SMART" id="SM01037"/>
    </source>
</evidence>
<dbReference type="Proteomes" id="UP001153076">
    <property type="component" value="Unassembled WGS sequence"/>
</dbReference>
<dbReference type="InterPro" id="IPR023393">
    <property type="entry name" value="START-like_dom_sf"/>
</dbReference>
<dbReference type="SMART" id="SM01037">
    <property type="entry name" value="Bet_v_1"/>
    <property type="match status" value="1"/>
</dbReference>
<proteinExistence type="predicted"/>
<feature type="domain" description="Bet v I/Major latex protein" evidence="1">
    <location>
        <begin position="21"/>
        <end position="170"/>
    </location>
</feature>
<name>A0A9Q1JIK1_9CARY</name>
<evidence type="ECO:0000313" key="2">
    <source>
        <dbReference type="EMBL" id="KAJ8420318.1"/>
    </source>
</evidence>
<dbReference type="Gene3D" id="3.30.530.20">
    <property type="match status" value="1"/>
</dbReference>
<dbReference type="InterPro" id="IPR051761">
    <property type="entry name" value="MLP-like_ligand-binding"/>
</dbReference>
<accession>A0A9Q1JIK1</accession>
<dbReference type="GO" id="GO:0006952">
    <property type="term" value="P:defense response"/>
    <property type="evidence" value="ECO:0007669"/>
    <property type="project" value="InterPro"/>
</dbReference>
<gene>
    <name evidence="2" type="ORF">Cgig2_028127</name>
</gene>
<dbReference type="EMBL" id="JAKOGI010003580">
    <property type="protein sequence ID" value="KAJ8420318.1"/>
    <property type="molecule type" value="Genomic_DNA"/>
</dbReference>
<dbReference type="OrthoDB" id="1858121at2759"/>
<protein>
    <recommendedName>
        <fullName evidence="1">Bet v I/Major latex protein domain-containing protein</fullName>
    </recommendedName>
</protein>
<dbReference type="CDD" id="cd07816">
    <property type="entry name" value="Bet_v1-like"/>
    <property type="match status" value="1"/>
</dbReference>
<sequence length="170" mass="19328">MLLSPVNYSLAFCFLRASTMGIKGQLEVEVDIKISGDLFHELFGSRPHHVPNYTPDKIHNCEVHQGAFGKPGSVIYWNYTLDGKKCVAKEIVEVIDKENKYIRFKIIEGDLLNEFKSLTVSIQVIPKGEITGVKWIAEFEKIHDDGPYPTKLMDFVIAVTRDIEAHHLKN</sequence>
<dbReference type="PANTHER" id="PTHR31907">
    <property type="entry name" value="MLP-LIKE PROTEIN 423"/>
    <property type="match status" value="1"/>
</dbReference>
<dbReference type="Pfam" id="PF00407">
    <property type="entry name" value="Bet_v_1"/>
    <property type="match status" value="1"/>
</dbReference>
<evidence type="ECO:0000313" key="3">
    <source>
        <dbReference type="Proteomes" id="UP001153076"/>
    </source>
</evidence>
<reference evidence="2" key="1">
    <citation type="submission" date="2022-04" db="EMBL/GenBank/DDBJ databases">
        <title>Carnegiea gigantea Genome sequencing and assembly v2.</title>
        <authorList>
            <person name="Copetti D."/>
            <person name="Sanderson M.J."/>
            <person name="Burquez A."/>
            <person name="Wojciechowski M.F."/>
        </authorList>
    </citation>
    <scope>NUCLEOTIDE SEQUENCE</scope>
    <source>
        <strain evidence="2">SGP5-SGP5p</strain>
        <tissue evidence="2">Aerial part</tissue>
    </source>
</reference>
<organism evidence="2 3">
    <name type="scientific">Carnegiea gigantea</name>
    <dbReference type="NCBI Taxonomy" id="171969"/>
    <lineage>
        <taxon>Eukaryota</taxon>
        <taxon>Viridiplantae</taxon>
        <taxon>Streptophyta</taxon>
        <taxon>Embryophyta</taxon>
        <taxon>Tracheophyta</taxon>
        <taxon>Spermatophyta</taxon>
        <taxon>Magnoliopsida</taxon>
        <taxon>eudicotyledons</taxon>
        <taxon>Gunneridae</taxon>
        <taxon>Pentapetalae</taxon>
        <taxon>Caryophyllales</taxon>
        <taxon>Cactineae</taxon>
        <taxon>Cactaceae</taxon>
        <taxon>Cactoideae</taxon>
        <taxon>Echinocereeae</taxon>
        <taxon>Carnegiea</taxon>
    </lineage>
</organism>
<dbReference type="AlphaFoldDB" id="A0A9Q1JIK1"/>
<dbReference type="SUPFAM" id="SSF55961">
    <property type="entry name" value="Bet v1-like"/>
    <property type="match status" value="1"/>
</dbReference>